<feature type="compositionally biased region" description="Basic and acidic residues" evidence="1">
    <location>
        <begin position="146"/>
        <end position="162"/>
    </location>
</feature>
<accession>A0ABQ9GMU5</accession>
<gene>
    <name evidence="2" type="ORF">PR048_026994</name>
</gene>
<proteinExistence type="predicted"/>
<protein>
    <submittedName>
        <fullName evidence="2">Uncharacterized protein</fullName>
    </submittedName>
</protein>
<evidence type="ECO:0000313" key="3">
    <source>
        <dbReference type="Proteomes" id="UP001159363"/>
    </source>
</evidence>
<name>A0ABQ9GMU5_9NEOP</name>
<keyword evidence="3" id="KW-1185">Reference proteome</keyword>
<dbReference type="EMBL" id="JARBHB010000011">
    <property type="protein sequence ID" value="KAJ8873360.1"/>
    <property type="molecule type" value="Genomic_DNA"/>
</dbReference>
<sequence>MSYVASSCSEADVRRVDVLSTMTREPATTSCGTCTCFVVDVHGSMYWHQYLAAMVRSREGIQRPSGDNDSTSTADWQPATSSCSGIEVSMQQRRNARTGETGDPRENPPTSCIAWQDSRMRESGGAIPLGIEPGPSSWEGSSLSDSPREQELASRAATERAGSHSQAWPSPSHSRHGSGPPRPAGMTIARRLRGTFQLSPDPTRARENAGIERTEKARDPRENAPANGIVRHDSHVRKSGVTRRGIESGSPFWEASRLIARPPRPQGH</sequence>
<comment type="caution">
    <text evidence="2">The sequence shown here is derived from an EMBL/GenBank/DDBJ whole genome shotgun (WGS) entry which is preliminary data.</text>
</comment>
<organism evidence="2 3">
    <name type="scientific">Dryococelus australis</name>
    <dbReference type="NCBI Taxonomy" id="614101"/>
    <lineage>
        <taxon>Eukaryota</taxon>
        <taxon>Metazoa</taxon>
        <taxon>Ecdysozoa</taxon>
        <taxon>Arthropoda</taxon>
        <taxon>Hexapoda</taxon>
        <taxon>Insecta</taxon>
        <taxon>Pterygota</taxon>
        <taxon>Neoptera</taxon>
        <taxon>Polyneoptera</taxon>
        <taxon>Phasmatodea</taxon>
        <taxon>Verophasmatodea</taxon>
        <taxon>Anareolatae</taxon>
        <taxon>Phasmatidae</taxon>
        <taxon>Eurycanthinae</taxon>
        <taxon>Dryococelus</taxon>
    </lineage>
</organism>
<feature type="compositionally biased region" description="Polar residues" evidence="1">
    <location>
        <begin position="65"/>
        <end position="93"/>
    </location>
</feature>
<feature type="region of interest" description="Disordered" evidence="1">
    <location>
        <begin position="61"/>
        <end position="268"/>
    </location>
</feature>
<evidence type="ECO:0000256" key="1">
    <source>
        <dbReference type="SAM" id="MobiDB-lite"/>
    </source>
</evidence>
<reference evidence="2 3" key="1">
    <citation type="submission" date="2023-02" db="EMBL/GenBank/DDBJ databases">
        <title>LHISI_Scaffold_Assembly.</title>
        <authorList>
            <person name="Stuart O.P."/>
            <person name="Cleave R."/>
            <person name="Magrath M.J.L."/>
            <person name="Mikheyev A.S."/>
        </authorList>
    </citation>
    <scope>NUCLEOTIDE SEQUENCE [LARGE SCALE GENOMIC DNA]</scope>
    <source>
        <strain evidence="2">Daus_M_001</strain>
        <tissue evidence="2">Leg muscle</tissue>
    </source>
</reference>
<evidence type="ECO:0000313" key="2">
    <source>
        <dbReference type="EMBL" id="KAJ8873360.1"/>
    </source>
</evidence>
<feature type="compositionally biased region" description="Basic and acidic residues" evidence="1">
    <location>
        <begin position="203"/>
        <end position="222"/>
    </location>
</feature>
<dbReference type="Proteomes" id="UP001159363">
    <property type="component" value="Chromosome 10"/>
</dbReference>